<dbReference type="AlphaFoldDB" id="A0A2T3MRH3"/>
<dbReference type="GO" id="GO:0003723">
    <property type="term" value="F:RNA binding"/>
    <property type="evidence" value="ECO:0007669"/>
    <property type="project" value="InterPro"/>
</dbReference>
<reference evidence="1 2" key="1">
    <citation type="submission" date="2018-01" db="EMBL/GenBank/DDBJ databases">
        <title>Whole genome sequencing of Histamine producing bacteria.</title>
        <authorList>
            <person name="Butler K."/>
        </authorList>
    </citation>
    <scope>NUCLEOTIDE SEQUENCE [LARGE SCALE GENOMIC DNA]</scope>
    <source>
        <strain evidence="1 2">NCIMB 13481</strain>
    </source>
</reference>
<evidence type="ECO:0000313" key="1">
    <source>
        <dbReference type="EMBL" id="PSV99848.1"/>
    </source>
</evidence>
<gene>
    <name evidence="1" type="ORF">C9I88_01450</name>
</gene>
<dbReference type="InterPro" id="IPR018669">
    <property type="entry name" value="Toxin_HigB"/>
</dbReference>
<accession>A0A2T3MRH3</accession>
<name>A0A2T3MRH3_9GAMM</name>
<protein>
    <recommendedName>
        <fullName evidence="3">Type II toxin-antitoxin system HigB family toxin</fullName>
    </recommendedName>
</protein>
<sequence length="118" mass="14071">MRIITTTRIKQAMLMYPQWRVGLTLWQQTFNRTGLKFESFAQIKDLWRTQSGWNVDRVPACKVGETAFNGDNYDLYIFDVHKNDCRILARIDSTRSKIFIREILSHADYDKWIKSHIK</sequence>
<dbReference type="GO" id="GO:0110001">
    <property type="term" value="C:toxin-antitoxin complex"/>
    <property type="evidence" value="ECO:0007669"/>
    <property type="project" value="InterPro"/>
</dbReference>
<dbReference type="RefSeq" id="WP_107236561.1">
    <property type="nucleotide sequence ID" value="NZ_PYLW01000001.1"/>
</dbReference>
<evidence type="ECO:0008006" key="3">
    <source>
        <dbReference type="Google" id="ProtNLM"/>
    </source>
</evidence>
<dbReference type="GO" id="GO:0004519">
    <property type="term" value="F:endonuclease activity"/>
    <property type="evidence" value="ECO:0007669"/>
    <property type="project" value="InterPro"/>
</dbReference>
<comment type="caution">
    <text evidence="1">The sequence shown here is derived from an EMBL/GenBank/DDBJ whole genome shotgun (WGS) entry which is preliminary data.</text>
</comment>
<evidence type="ECO:0000313" key="2">
    <source>
        <dbReference type="Proteomes" id="UP000241954"/>
    </source>
</evidence>
<dbReference type="Pfam" id="PF09907">
    <property type="entry name" value="HigB_toxin"/>
    <property type="match status" value="1"/>
</dbReference>
<proteinExistence type="predicted"/>
<organism evidence="1 2">
    <name type="scientific">Photobacterium iliopiscarium</name>
    <dbReference type="NCBI Taxonomy" id="56192"/>
    <lineage>
        <taxon>Bacteria</taxon>
        <taxon>Pseudomonadati</taxon>
        <taxon>Pseudomonadota</taxon>
        <taxon>Gammaproteobacteria</taxon>
        <taxon>Vibrionales</taxon>
        <taxon>Vibrionaceae</taxon>
        <taxon>Photobacterium</taxon>
    </lineage>
</organism>
<dbReference type="STRING" id="56192.UB38_14400"/>
<dbReference type="Proteomes" id="UP000241954">
    <property type="component" value="Unassembled WGS sequence"/>
</dbReference>
<dbReference type="EMBL" id="PYLW01000001">
    <property type="protein sequence ID" value="PSV99848.1"/>
    <property type="molecule type" value="Genomic_DNA"/>
</dbReference>